<feature type="compositionally biased region" description="Pro residues" evidence="5">
    <location>
        <begin position="187"/>
        <end position="197"/>
    </location>
</feature>
<dbReference type="FunFam" id="3.30.390.80:FF:000001">
    <property type="entry name" value="DNA repair protein RAD52 homolog"/>
    <property type="match status" value="1"/>
</dbReference>
<keyword evidence="3" id="KW-0233">DNA recombination</keyword>
<comment type="similarity">
    <text evidence="1">Belongs to the RAD52 family.</text>
</comment>
<dbReference type="GO" id="GO:0003697">
    <property type="term" value="F:single-stranded DNA binding"/>
    <property type="evidence" value="ECO:0007669"/>
    <property type="project" value="UniProtKB-ARBA"/>
</dbReference>
<keyword evidence="4" id="KW-0234">DNA repair</keyword>
<keyword evidence="2" id="KW-0227">DNA damage</keyword>
<dbReference type="InterPro" id="IPR041247">
    <property type="entry name" value="Rad52_fam"/>
</dbReference>
<feature type="region of interest" description="Disordered" evidence="5">
    <location>
        <begin position="301"/>
        <end position="320"/>
    </location>
</feature>
<accession>A0A8H7SW53</accession>
<dbReference type="Pfam" id="PF04098">
    <property type="entry name" value="Rad52_Rad22"/>
    <property type="match status" value="1"/>
</dbReference>
<evidence type="ECO:0000313" key="7">
    <source>
        <dbReference type="Proteomes" id="UP000613177"/>
    </source>
</evidence>
<evidence type="ECO:0000256" key="2">
    <source>
        <dbReference type="ARBA" id="ARBA00022763"/>
    </source>
</evidence>
<sequence length="320" mass="35739">MASNQFTEEEWQRMSKELQKQLGPEYLAQRPGPSGRPLTYIEGKTAINIANDIFGFNGWSTDIKDTTIDFVDVSEDQKFSVGVSVTIRITLRDGSYHEDMGYGHDQNSKSKGSAFEKARKQAVTDATKRTLRYFGNALGNCLYDNPYLNGIGKMAKPTIKFTAKNLYRHDQFESKQTSPPKIEEPPKPVPNIRPAPPTNSVTRPTVVHPTIVKPEQVPQHVPKAAIKPNVEIKSNSASPVIEYKSAALLEPIVPEDSFTYEGDDEFLVQVLAVDDEFTVEHEFEHEFENELDDELLAGIITPPPRDSSHSSGMIGTWVTT</sequence>
<dbReference type="PANTHER" id="PTHR12132">
    <property type="entry name" value="DNA REPAIR AND RECOMBINATION PROTEIN RAD52, RAD59"/>
    <property type="match status" value="1"/>
</dbReference>
<comment type="caution">
    <text evidence="6">The sequence shown here is derived from an EMBL/GenBank/DDBJ whole genome shotgun (WGS) entry which is preliminary data.</text>
</comment>
<dbReference type="EMBL" id="JAEPRE010000033">
    <property type="protein sequence ID" value="KAG2235392.1"/>
    <property type="molecule type" value="Genomic_DNA"/>
</dbReference>
<dbReference type="GO" id="GO:0006312">
    <property type="term" value="P:mitotic recombination"/>
    <property type="evidence" value="ECO:0007669"/>
    <property type="project" value="TreeGrafter"/>
</dbReference>
<feature type="region of interest" description="Disordered" evidence="5">
    <location>
        <begin position="170"/>
        <end position="203"/>
    </location>
</feature>
<dbReference type="Proteomes" id="UP000613177">
    <property type="component" value="Unassembled WGS sequence"/>
</dbReference>
<evidence type="ECO:0008006" key="8">
    <source>
        <dbReference type="Google" id="ProtNLM"/>
    </source>
</evidence>
<protein>
    <recommendedName>
        <fullName evidence="8">DNA repair and recombination protein RAD52</fullName>
    </recommendedName>
</protein>
<evidence type="ECO:0000313" key="6">
    <source>
        <dbReference type="EMBL" id="KAG2235392.1"/>
    </source>
</evidence>
<dbReference type="AlphaFoldDB" id="A0A8H7SW53"/>
<dbReference type="GO" id="GO:0000724">
    <property type="term" value="P:double-strand break repair via homologous recombination"/>
    <property type="evidence" value="ECO:0007669"/>
    <property type="project" value="TreeGrafter"/>
</dbReference>
<evidence type="ECO:0000256" key="3">
    <source>
        <dbReference type="ARBA" id="ARBA00023172"/>
    </source>
</evidence>
<organism evidence="6 7">
    <name type="scientific">Thamnidium elegans</name>
    <dbReference type="NCBI Taxonomy" id="101142"/>
    <lineage>
        <taxon>Eukaryota</taxon>
        <taxon>Fungi</taxon>
        <taxon>Fungi incertae sedis</taxon>
        <taxon>Mucoromycota</taxon>
        <taxon>Mucoromycotina</taxon>
        <taxon>Mucoromycetes</taxon>
        <taxon>Mucorales</taxon>
        <taxon>Mucorineae</taxon>
        <taxon>Mucoraceae</taxon>
        <taxon>Thamnidium</taxon>
    </lineage>
</organism>
<evidence type="ECO:0000256" key="1">
    <source>
        <dbReference type="ARBA" id="ARBA00006638"/>
    </source>
</evidence>
<evidence type="ECO:0000256" key="5">
    <source>
        <dbReference type="SAM" id="MobiDB-lite"/>
    </source>
</evidence>
<dbReference type="GO" id="GO:0045002">
    <property type="term" value="P:double-strand break repair via single-strand annealing"/>
    <property type="evidence" value="ECO:0007669"/>
    <property type="project" value="TreeGrafter"/>
</dbReference>
<dbReference type="Gene3D" id="3.30.390.80">
    <property type="entry name" value="DNA repair protein Rad52/59/22"/>
    <property type="match status" value="1"/>
</dbReference>
<feature type="compositionally biased region" description="Polar residues" evidence="5">
    <location>
        <begin position="309"/>
        <end position="320"/>
    </location>
</feature>
<dbReference type="PANTHER" id="PTHR12132:SF1">
    <property type="entry name" value="DNA REPAIR PROTEIN RAD52 HOMOLOG"/>
    <property type="match status" value="1"/>
</dbReference>
<keyword evidence="7" id="KW-1185">Reference proteome</keyword>
<dbReference type="SUPFAM" id="SSF54768">
    <property type="entry name" value="dsRNA-binding domain-like"/>
    <property type="match status" value="1"/>
</dbReference>
<proteinExistence type="inferred from homology"/>
<reference evidence="6" key="1">
    <citation type="submission" date="2021-01" db="EMBL/GenBank/DDBJ databases">
        <title>Metabolic potential, ecology and presence of endohyphal bacteria is reflected in genomic diversity of Mucoromycotina.</title>
        <authorList>
            <person name="Muszewska A."/>
            <person name="Okrasinska A."/>
            <person name="Steczkiewicz K."/>
            <person name="Drgas O."/>
            <person name="Orlowska M."/>
            <person name="Perlinska-Lenart U."/>
            <person name="Aleksandrzak-Piekarczyk T."/>
            <person name="Szatraj K."/>
            <person name="Zielenkiewicz U."/>
            <person name="Pilsyk S."/>
            <person name="Malc E."/>
            <person name="Mieczkowski P."/>
            <person name="Kruszewska J.S."/>
            <person name="Biernat P."/>
            <person name="Pawlowska J."/>
        </authorList>
    </citation>
    <scope>NUCLEOTIDE SEQUENCE</scope>
    <source>
        <strain evidence="6">WA0000018081</strain>
    </source>
</reference>
<evidence type="ECO:0000256" key="4">
    <source>
        <dbReference type="ARBA" id="ARBA00023204"/>
    </source>
</evidence>
<dbReference type="GO" id="GO:0005634">
    <property type="term" value="C:nucleus"/>
    <property type="evidence" value="ECO:0007669"/>
    <property type="project" value="TreeGrafter"/>
</dbReference>
<gene>
    <name evidence="6" type="ORF">INT48_005742</name>
</gene>
<dbReference type="InterPro" id="IPR042525">
    <property type="entry name" value="Rad52_Rad59_Rad22_sf"/>
</dbReference>
<dbReference type="InterPro" id="IPR007232">
    <property type="entry name" value="Rad52_Rad59_Rad22"/>
</dbReference>
<name>A0A8H7SW53_9FUNG</name>